<evidence type="ECO:0000313" key="4">
    <source>
        <dbReference type="Proteomes" id="UP000760480"/>
    </source>
</evidence>
<organism evidence="3 4">
    <name type="scientific">Candidatus Competibacter phosphatis</name>
    <dbReference type="NCBI Taxonomy" id="221280"/>
    <lineage>
        <taxon>Bacteria</taxon>
        <taxon>Pseudomonadati</taxon>
        <taxon>Pseudomonadota</taxon>
        <taxon>Gammaproteobacteria</taxon>
        <taxon>Candidatus Competibacteraceae</taxon>
        <taxon>Candidatus Competibacter</taxon>
    </lineage>
</organism>
<gene>
    <name evidence="3" type="ORF">E4P82_20775</name>
</gene>
<keyword evidence="1" id="KW-0175">Coiled coil</keyword>
<evidence type="ECO:0000313" key="3">
    <source>
        <dbReference type="EMBL" id="NMQ21424.1"/>
    </source>
</evidence>
<accession>A0ABX1TSD1</accession>
<sequence length="83" mass="9450">MNKDLLDTVSSIATLITPILLVLLGGIGWLIQHKLESAKTKREAQLNRIHELEEKLREDRIAIYNALLEPFFILFTSDAAFKT</sequence>
<keyword evidence="2" id="KW-1133">Transmembrane helix</keyword>
<keyword evidence="4" id="KW-1185">Reference proteome</keyword>
<reference evidence="3 4" key="1">
    <citation type="submission" date="2019-03" db="EMBL/GenBank/DDBJ databases">
        <title>Metabolic reconstructions from genomes of highly enriched 'Candidatus Accumulibacter' and 'Candidatus Competibacter' bioreactor populations.</title>
        <authorList>
            <person name="Annavajhala M.K."/>
            <person name="Welles L."/>
            <person name="Abbas B."/>
            <person name="Sorokin D."/>
            <person name="Park H."/>
            <person name="Van Loosdrecht M."/>
            <person name="Chandran K."/>
        </authorList>
    </citation>
    <scope>NUCLEOTIDE SEQUENCE [LARGE SCALE GENOMIC DNA]</scope>
    <source>
        <strain evidence="3 4">SBR_G</strain>
    </source>
</reference>
<dbReference type="Proteomes" id="UP000760480">
    <property type="component" value="Unassembled WGS sequence"/>
</dbReference>
<feature type="coiled-coil region" evidence="1">
    <location>
        <begin position="35"/>
        <end position="62"/>
    </location>
</feature>
<evidence type="ECO:0000256" key="1">
    <source>
        <dbReference type="SAM" id="Coils"/>
    </source>
</evidence>
<name>A0ABX1TSD1_9GAMM</name>
<protein>
    <recommendedName>
        <fullName evidence="5">DNA recombination protein RmuC</fullName>
    </recommendedName>
</protein>
<proteinExistence type="predicted"/>
<keyword evidence="2" id="KW-0472">Membrane</keyword>
<evidence type="ECO:0000256" key="2">
    <source>
        <dbReference type="SAM" id="Phobius"/>
    </source>
</evidence>
<feature type="transmembrane region" description="Helical" evidence="2">
    <location>
        <begin position="12"/>
        <end position="31"/>
    </location>
</feature>
<evidence type="ECO:0008006" key="5">
    <source>
        <dbReference type="Google" id="ProtNLM"/>
    </source>
</evidence>
<keyword evidence="2" id="KW-0812">Transmembrane</keyword>
<dbReference type="EMBL" id="SPMZ01000107">
    <property type="protein sequence ID" value="NMQ21424.1"/>
    <property type="molecule type" value="Genomic_DNA"/>
</dbReference>
<dbReference type="RefSeq" id="WP_169250690.1">
    <property type="nucleotide sequence ID" value="NZ_SPMZ01000107.1"/>
</dbReference>
<comment type="caution">
    <text evidence="3">The sequence shown here is derived from an EMBL/GenBank/DDBJ whole genome shotgun (WGS) entry which is preliminary data.</text>
</comment>